<feature type="region of interest" description="Disordered" evidence="1">
    <location>
        <begin position="1"/>
        <end position="201"/>
    </location>
</feature>
<reference evidence="2 3" key="1">
    <citation type="journal article" date="2016" name="BMC Genomics">
        <title>Comparative genomic and transcriptomic analyses of the Fuzhuan brick tea-fermentation fungus Aspergillus cristatus.</title>
        <authorList>
            <person name="Ge Y."/>
            <person name="Wang Y."/>
            <person name="Liu Y."/>
            <person name="Tan Y."/>
            <person name="Ren X."/>
            <person name="Zhang X."/>
            <person name="Hyde K.D."/>
            <person name="Liu Y."/>
            <person name="Liu Z."/>
        </authorList>
    </citation>
    <scope>NUCLEOTIDE SEQUENCE [LARGE SCALE GENOMIC DNA]</scope>
    <source>
        <strain evidence="2 3">GZAAS20.1005</strain>
    </source>
</reference>
<proteinExistence type="predicted"/>
<accession>A0A1E3BLP3</accession>
<evidence type="ECO:0000313" key="3">
    <source>
        <dbReference type="Proteomes" id="UP000094569"/>
    </source>
</evidence>
<dbReference type="VEuPathDB" id="FungiDB:SI65_02737"/>
<dbReference type="EMBL" id="JXNT01000002">
    <property type="protein sequence ID" value="ODM21893.1"/>
    <property type="molecule type" value="Genomic_DNA"/>
</dbReference>
<evidence type="ECO:0000313" key="2">
    <source>
        <dbReference type="EMBL" id="ODM21893.1"/>
    </source>
</evidence>
<feature type="compositionally biased region" description="Polar residues" evidence="1">
    <location>
        <begin position="92"/>
        <end position="106"/>
    </location>
</feature>
<gene>
    <name evidence="2" type="ORF">SI65_02737</name>
</gene>
<protein>
    <submittedName>
        <fullName evidence="2">Uncharacterized protein</fullName>
    </submittedName>
</protein>
<name>A0A1E3BLP3_ASPCR</name>
<feature type="compositionally biased region" description="Basic and acidic residues" evidence="1">
    <location>
        <begin position="152"/>
        <end position="164"/>
    </location>
</feature>
<sequence length="201" mass="21333">MSELNNIDSVATPKQGEFKPGVQPTNAPWEHSGHKPGVKASPGDYAPEFHAETYSPGTAPASNSYTPNTVNESGSQANNPNVERGHGKESVKTSAGDTLKGSTSRDVYTGLGHPGSGQTSSELRHNGQSHRKHRGVGLEGVGASRLPGYERNLPDQRGLERDQARGGQHGNKGILGAEDIQPESAETLASEWKYEPGTKRS</sequence>
<comment type="caution">
    <text evidence="2">The sequence shown here is derived from an EMBL/GenBank/DDBJ whole genome shotgun (WGS) entry which is preliminary data.</text>
</comment>
<organism evidence="2 3">
    <name type="scientific">Aspergillus cristatus</name>
    <name type="common">Chinese Fuzhuan brick tea-fermentation fungus</name>
    <name type="synonym">Eurotium cristatum</name>
    <dbReference type="NCBI Taxonomy" id="573508"/>
    <lineage>
        <taxon>Eukaryota</taxon>
        <taxon>Fungi</taxon>
        <taxon>Dikarya</taxon>
        <taxon>Ascomycota</taxon>
        <taxon>Pezizomycotina</taxon>
        <taxon>Eurotiomycetes</taxon>
        <taxon>Eurotiomycetidae</taxon>
        <taxon>Eurotiales</taxon>
        <taxon>Aspergillaceae</taxon>
        <taxon>Aspergillus</taxon>
        <taxon>Aspergillus subgen. Aspergillus</taxon>
    </lineage>
</organism>
<evidence type="ECO:0000256" key="1">
    <source>
        <dbReference type="SAM" id="MobiDB-lite"/>
    </source>
</evidence>
<dbReference type="AlphaFoldDB" id="A0A1E3BLP3"/>
<dbReference type="OrthoDB" id="3260716at2759"/>
<feature type="compositionally biased region" description="Polar residues" evidence="1">
    <location>
        <begin position="60"/>
        <end position="81"/>
    </location>
</feature>
<keyword evidence="3" id="KW-1185">Reference proteome</keyword>
<dbReference type="Proteomes" id="UP000094569">
    <property type="component" value="Unassembled WGS sequence"/>
</dbReference>
<feature type="compositionally biased region" description="Basic and acidic residues" evidence="1">
    <location>
        <begin position="192"/>
        <end position="201"/>
    </location>
</feature>